<dbReference type="RefSeq" id="WP_126694838.1">
    <property type="nucleotide sequence ID" value="NZ_RXOF01000012.1"/>
</dbReference>
<accession>A0A3S0JCD8</accession>
<evidence type="ECO:0000313" key="2">
    <source>
        <dbReference type="EMBL" id="RTQ47587.1"/>
    </source>
</evidence>
<feature type="chain" id="PRO_5018547738" description="Carboxypeptidase regulatory-like domain-containing protein" evidence="1">
    <location>
        <begin position="35"/>
        <end position="80"/>
    </location>
</feature>
<dbReference type="AlphaFoldDB" id="A0A3S0JCD8"/>
<dbReference type="EMBL" id="RXOF01000012">
    <property type="protein sequence ID" value="RTQ47587.1"/>
    <property type="molecule type" value="Genomic_DNA"/>
</dbReference>
<evidence type="ECO:0008006" key="4">
    <source>
        <dbReference type="Google" id="ProtNLM"/>
    </source>
</evidence>
<keyword evidence="1" id="KW-0732">Signal</keyword>
<evidence type="ECO:0000313" key="3">
    <source>
        <dbReference type="Proteomes" id="UP000282184"/>
    </source>
</evidence>
<gene>
    <name evidence="2" type="ORF">EJV47_19425</name>
</gene>
<feature type="signal peptide" evidence="1">
    <location>
        <begin position="1"/>
        <end position="34"/>
    </location>
</feature>
<protein>
    <recommendedName>
        <fullName evidence="4">Carboxypeptidase regulatory-like domain-containing protein</fullName>
    </recommendedName>
</protein>
<name>A0A3S0JCD8_9BACT</name>
<keyword evidence="3" id="KW-1185">Reference proteome</keyword>
<comment type="caution">
    <text evidence="2">The sequence shown here is derived from an EMBL/GenBank/DDBJ whole genome shotgun (WGS) entry which is preliminary data.</text>
</comment>
<proteinExistence type="predicted"/>
<reference evidence="2 3" key="1">
    <citation type="submission" date="2018-12" db="EMBL/GenBank/DDBJ databases">
        <title>Hymenobacter gummosus sp. nov., isolated from a spring.</title>
        <authorList>
            <person name="Nie L."/>
        </authorList>
    </citation>
    <scope>NUCLEOTIDE SEQUENCE [LARGE SCALE GENOMIC DNA]</scope>
    <source>
        <strain evidence="2 3">KCTC 52166</strain>
    </source>
</reference>
<organism evidence="2 3">
    <name type="scientific">Hymenobacter gummosus</name>
    <dbReference type="NCBI Taxonomy" id="1776032"/>
    <lineage>
        <taxon>Bacteria</taxon>
        <taxon>Pseudomonadati</taxon>
        <taxon>Bacteroidota</taxon>
        <taxon>Cytophagia</taxon>
        <taxon>Cytophagales</taxon>
        <taxon>Hymenobacteraceae</taxon>
        <taxon>Hymenobacter</taxon>
    </lineage>
</organism>
<dbReference type="Proteomes" id="UP000282184">
    <property type="component" value="Unassembled WGS sequence"/>
</dbReference>
<evidence type="ECO:0000256" key="1">
    <source>
        <dbReference type="SAM" id="SignalP"/>
    </source>
</evidence>
<sequence length="80" mass="8532">MKTQITHPLTKLWSALVLLTVLSAWLGSSGSARAQYGQVLRTGGLTGGKQATTLAGVPPGQYVLEATAGRQRLSRRLDIR</sequence>